<comment type="catalytic activity">
    <reaction evidence="1 8">
        <text>1D-myo-inositol 1,3,4,5,6-pentakisphosphate + ATP = 1D-myo-inositol hexakisphosphate + ADP + H(+)</text>
        <dbReference type="Rhea" id="RHEA:20313"/>
        <dbReference type="ChEBI" id="CHEBI:15378"/>
        <dbReference type="ChEBI" id="CHEBI:30616"/>
        <dbReference type="ChEBI" id="CHEBI:57733"/>
        <dbReference type="ChEBI" id="CHEBI:58130"/>
        <dbReference type="ChEBI" id="CHEBI:456216"/>
        <dbReference type="EC" id="2.7.1.158"/>
    </reaction>
</comment>
<dbReference type="OrthoDB" id="272370at2759"/>
<dbReference type="PANTHER" id="PTHR14456:SF2">
    <property type="entry name" value="INOSITOL-PENTAKISPHOSPHATE 2-KINASE"/>
    <property type="match status" value="1"/>
</dbReference>
<accession>A0A5C5FJS4</accession>
<comment type="function">
    <text evidence="8">Phosphorylates Ins(1,3,4,5,6)P5 at position 2 to form Ins(1,2,3,4,5,6)P6 (InsP6 or phytate).</text>
</comment>
<evidence type="ECO:0000313" key="9">
    <source>
        <dbReference type="EMBL" id="TNY17103.1"/>
    </source>
</evidence>
<dbReference type="PANTHER" id="PTHR14456">
    <property type="entry name" value="INOSITOL POLYPHOSPHATE KINASE 1"/>
    <property type="match status" value="1"/>
</dbReference>
<keyword evidence="5 8" id="KW-0547">Nucleotide-binding</keyword>
<organism evidence="9 10">
    <name type="scientific">Rhodotorula diobovata</name>
    <dbReference type="NCBI Taxonomy" id="5288"/>
    <lineage>
        <taxon>Eukaryota</taxon>
        <taxon>Fungi</taxon>
        <taxon>Dikarya</taxon>
        <taxon>Basidiomycota</taxon>
        <taxon>Pucciniomycotina</taxon>
        <taxon>Microbotryomycetes</taxon>
        <taxon>Sporidiobolales</taxon>
        <taxon>Sporidiobolaceae</taxon>
        <taxon>Rhodotorula</taxon>
    </lineage>
</organism>
<dbReference type="GO" id="GO:0005634">
    <property type="term" value="C:nucleus"/>
    <property type="evidence" value="ECO:0007669"/>
    <property type="project" value="TreeGrafter"/>
</dbReference>
<dbReference type="InterPro" id="IPR043001">
    <property type="entry name" value="IP5_2-K_N_lobe"/>
</dbReference>
<sequence length="442" mass="48338">MPSPPLSSTSPRDWRYTAEGGANLVLSFVGPLSSPFTSHILRLRKRKIGAAPRGVDEVVPSEVEVDFGERVVAPLLGRNSVVDMHKVELERPWLEGLVRELREEGSRPAGREAEDEVDLDAPVGVLAEDLIAGEGVASVEIKPKWGFLPSRRWLSPETADVKSTHCRTCMHRYYKLCKSGEETKGHDGFCPLELYSGDEERTRSALEELYCAWEESDDTLNNLRLFHEGKRLLPADSSGPKPEHPLVSAMLRLSPLCVADSHCSPLCTSLARALVASPLLRTLARLQASLDALDIEGLATLLLEHPSTQADLFAPADRAAAEVAKLGPQPSLAEWEALLARLGPALSRGPEATAQALREGSPRDAVLAYLLSATLKDCSLIVRFPPAAEGGQGSVSVKAIDLDPKPIARMAKYARMDREIVECWKQRLEQLGEGEAVRRCRE</sequence>
<keyword evidence="4 8" id="KW-0808">Transferase</keyword>
<evidence type="ECO:0000256" key="6">
    <source>
        <dbReference type="ARBA" id="ARBA00022777"/>
    </source>
</evidence>
<evidence type="ECO:0000256" key="1">
    <source>
        <dbReference type="ARBA" id="ARBA00001774"/>
    </source>
</evidence>
<dbReference type="AlphaFoldDB" id="A0A5C5FJS4"/>
<evidence type="ECO:0000256" key="7">
    <source>
        <dbReference type="ARBA" id="ARBA00022840"/>
    </source>
</evidence>
<keyword evidence="6 8" id="KW-0418">Kinase</keyword>
<dbReference type="InterPro" id="IPR009286">
    <property type="entry name" value="Ins_P5_2-kin"/>
</dbReference>
<dbReference type="Pfam" id="PF06090">
    <property type="entry name" value="Ins_P5_2-kin"/>
    <property type="match status" value="1"/>
</dbReference>
<dbReference type="Proteomes" id="UP000311382">
    <property type="component" value="Unassembled WGS sequence"/>
</dbReference>
<keyword evidence="10" id="KW-1185">Reference proteome</keyword>
<name>A0A5C5FJS4_9BASI</name>
<gene>
    <name evidence="9" type="ORF">DMC30DRAFT_357612</name>
</gene>
<dbReference type="GO" id="GO:0035299">
    <property type="term" value="F:inositol-1,3,4,5,6-pentakisphosphate 2-kinase activity"/>
    <property type="evidence" value="ECO:0007669"/>
    <property type="project" value="UniProtKB-EC"/>
</dbReference>
<evidence type="ECO:0000256" key="8">
    <source>
        <dbReference type="RuleBase" id="RU364126"/>
    </source>
</evidence>
<reference evidence="9 10" key="1">
    <citation type="submission" date="2019-03" db="EMBL/GenBank/DDBJ databases">
        <title>Rhodosporidium diobovatum UCD-FST 08-225 genome sequencing, assembly, and annotation.</title>
        <authorList>
            <person name="Fakankun I.U."/>
            <person name="Fristensky B."/>
            <person name="Levin D.B."/>
        </authorList>
    </citation>
    <scope>NUCLEOTIDE SEQUENCE [LARGE SCALE GENOMIC DNA]</scope>
    <source>
        <strain evidence="9 10">UCD-FST 08-225</strain>
    </source>
</reference>
<evidence type="ECO:0000256" key="2">
    <source>
        <dbReference type="ARBA" id="ARBA00012023"/>
    </source>
</evidence>
<dbReference type="EMBL" id="SOZI01000246">
    <property type="protein sequence ID" value="TNY17103.1"/>
    <property type="molecule type" value="Genomic_DNA"/>
</dbReference>
<keyword evidence="7 8" id="KW-0067">ATP-binding</keyword>
<dbReference type="GO" id="GO:0005524">
    <property type="term" value="F:ATP binding"/>
    <property type="evidence" value="ECO:0007669"/>
    <property type="project" value="UniProtKB-KW"/>
</dbReference>
<dbReference type="GO" id="GO:0032958">
    <property type="term" value="P:inositol phosphate biosynthetic process"/>
    <property type="evidence" value="ECO:0007669"/>
    <property type="project" value="TreeGrafter"/>
</dbReference>
<dbReference type="EC" id="2.7.1.158" evidence="2 8"/>
<comment type="caution">
    <text evidence="9">The sequence shown here is derived from an EMBL/GenBank/DDBJ whole genome shotgun (WGS) entry which is preliminary data.</text>
</comment>
<evidence type="ECO:0000256" key="3">
    <source>
        <dbReference type="ARBA" id="ARBA00014846"/>
    </source>
</evidence>
<evidence type="ECO:0000256" key="4">
    <source>
        <dbReference type="ARBA" id="ARBA00022679"/>
    </source>
</evidence>
<proteinExistence type="predicted"/>
<evidence type="ECO:0000256" key="5">
    <source>
        <dbReference type="ARBA" id="ARBA00022741"/>
    </source>
</evidence>
<comment type="domain">
    <text evidence="8">The EXKPK motif is conserved in inositol-pentakisphosphate 2-kinases of both family 1 and 2.</text>
</comment>
<dbReference type="Gene3D" id="3.30.200.110">
    <property type="entry name" value="Inositol-pentakisphosphate 2-kinase, N-lobe"/>
    <property type="match status" value="1"/>
</dbReference>
<protein>
    <recommendedName>
        <fullName evidence="3 8">Inositol-pentakisphosphate 2-kinase</fullName>
        <ecNumber evidence="2 8">2.7.1.158</ecNumber>
    </recommendedName>
</protein>
<evidence type="ECO:0000313" key="10">
    <source>
        <dbReference type="Proteomes" id="UP000311382"/>
    </source>
</evidence>
<dbReference type="STRING" id="5288.A0A5C5FJS4"/>